<keyword evidence="2" id="KW-1185">Reference proteome</keyword>
<proteinExistence type="predicted"/>
<dbReference type="Proteomes" id="UP001148786">
    <property type="component" value="Unassembled WGS sequence"/>
</dbReference>
<name>A0A9W8N1K8_9AGAR</name>
<protein>
    <submittedName>
        <fullName evidence="1">Uncharacterized protein</fullName>
    </submittedName>
</protein>
<comment type="caution">
    <text evidence="1">The sequence shown here is derived from an EMBL/GenBank/DDBJ whole genome shotgun (WGS) entry which is preliminary data.</text>
</comment>
<accession>A0A9W8N1K8</accession>
<evidence type="ECO:0000313" key="2">
    <source>
        <dbReference type="Proteomes" id="UP001148786"/>
    </source>
</evidence>
<organism evidence="1 2">
    <name type="scientific">Agrocybe chaxingu</name>
    <dbReference type="NCBI Taxonomy" id="84603"/>
    <lineage>
        <taxon>Eukaryota</taxon>
        <taxon>Fungi</taxon>
        <taxon>Dikarya</taxon>
        <taxon>Basidiomycota</taxon>
        <taxon>Agaricomycotina</taxon>
        <taxon>Agaricomycetes</taxon>
        <taxon>Agaricomycetidae</taxon>
        <taxon>Agaricales</taxon>
        <taxon>Agaricineae</taxon>
        <taxon>Strophariaceae</taxon>
        <taxon>Agrocybe</taxon>
    </lineage>
</organism>
<dbReference type="AlphaFoldDB" id="A0A9W8N1K8"/>
<gene>
    <name evidence="1" type="ORF">NLJ89_g697</name>
</gene>
<reference evidence="1" key="1">
    <citation type="submission" date="2022-07" db="EMBL/GenBank/DDBJ databases">
        <title>Genome Sequence of Agrocybe chaxingu.</title>
        <authorList>
            <person name="Buettner E."/>
        </authorList>
    </citation>
    <scope>NUCLEOTIDE SEQUENCE</scope>
    <source>
        <strain evidence="1">MP-N11</strain>
    </source>
</reference>
<dbReference type="EMBL" id="JANKHO010000030">
    <property type="protein sequence ID" value="KAJ3517126.1"/>
    <property type="molecule type" value="Genomic_DNA"/>
</dbReference>
<evidence type="ECO:0000313" key="1">
    <source>
        <dbReference type="EMBL" id="KAJ3517126.1"/>
    </source>
</evidence>
<sequence>MLPTPISAYSLRDIDIAARHLKHRCRLIKHFQGKPLQIVKTQDLRPTLSFTYVVAEPEPVSEIDLNAISILSAVLEDRGVLRRMLDAISNSRAAPFFYFLCTSSSQSS</sequence>